<dbReference type="PANTHER" id="PTHR16305:SF35">
    <property type="entry name" value="TRANSCRIPTIONAL ACTIVATOR DOMAIN"/>
    <property type="match status" value="1"/>
</dbReference>
<organism evidence="4 5">
    <name type="scientific">Rubrivivax albus</name>
    <dbReference type="NCBI Taxonomy" id="2499835"/>
    <lineage>
        <taxon>Bacteria</taxon>
        <taxon>Pseudomonadati</taxon>
        <taxon>Pseudomonadota</taxon>
        <taxon>Betaproteobacteria</taxon>
        <taxon>Burkholderiales</taxon>
        <taxon>Sphaerotilaceae</taxon>
        <taxon>Rubrivivax</taxon>
    </lineage>
</organism>
<evidence type="ECO:0000313" key="4">
    <source>
        <dbReference type="EMBL" id="RVT52058.1"/>
    </source>
</evidence>
<dbReference type="Gene3D" id="1.25.40.10">
    <property type="entry name" value="Tetratricopeptide repeat domain"/>
    <property type="match status" value="2"/>
</dbReference>
<name>A0A437JWV0_9BURK</name>
<keyword evidence="5" id="KW-1185">Reference proteome</keyword>
<dbReference type="Pfam" id="PF03704">
    <property type="entry name" value="BTAD"/>
    <property type="match status" value="1"/>
</dbReference>
<dbReference type="AlphaFoldDB" id="A0A437JWV0"/>
<keyword evidence="2" id="KW-0067">ATP-binding</keyword>
<feature type="domain" description="Bacterial transcriptional activator" evidence="3">
    <location>
        <begin position="85"/>
        <end position="232"/>
    </location>
</feature>
<dbReference type="SUPFAM" id="SSF48452">
    <property type="entry name" value="TPR-like"/>
    <property type="match status" value="2"/>
</dbReference>
<dbReference type="Gene3D" id="3.40.50.300">
    <property type="entry name" value="P-loop containing nucleotide triphosphate hydrolases"/>
    <property type="match status" value="1"/>
</dbReference>
<dbReference type="InterPro" id="IPR005158">
    <property type="entry name" value="BTAD"/>
</dbReference>
<evidence type="ECO:0000256" key="1">
    <source>
        <dbReference type="ARBA" id="ARBA00022741"/>
    </source>
</evidence>
<evidence type="ECO:0000313" key="5">
    <source>
        <dbReference type="Proteomes" id="UP000288178"/>
    </source>
</evidence>
<protein>
    <recommendedName>
        <fullName evidence="3">Bacterial transcriptional activator domain-containing protein</fullName>
    </recommendedName>
</protein>
<proteinExistence type="predicted"/>
<gene>
    <name evidence="4" type="ORF">ENE75_06210</name>
</gene>
<evidence type="ECO:0000256" key="2">
    <source>
        <dbReference type="ARBA" id="ARBA00022840"/>
    </source>
</evidence>
<dbReference type="GO" id="GO:0004016">
    <property type="term" value="F:adenylate cyclase activity"/>
    <property type="evidence" value="ECO:0007669"/>
    <property type="project" value="TreeGrafter"/>
</dbReference>
<dbReference type="InterPro" id="IPR027417">
    <property type="entry name" value="P-loop_NTPase"/>
</dbReference>
<dbReference type="InterPro" id="IPR011990">
    <property type="entry name" value="TPR-like_helical_dom_sf"/>
</dbReference>
<dbReference type="PANTHER" id="PTHR16305">
    <property type="entry name" value="TESTICULAR SOLUBLE ADENYLYL CYCLASE"/>
    <property type="match status" value="1"/>
</dbReference>
<dbReference type="SMART" id="SM01043">
    <property type="entry name" value="BTAD"/>
    <property type="match status" value="1"/>
</dbReference>
<dbReference type="Pfam" id="PF13191">
    <property type="entry name" value="AAA_16"/>
    <property type="match status" value="1"/>
</dbReference>
<sequence>MDPPSIEPDQPVVGLCFLQSPSVTIAGQASQALTPVNALLLACVALGGPRDRDALAVLLYPETPRTTRRSNLRQRLRQIRSLHPALLVDDGNHLALGPDVRHDLESPEQTLAANPAALTGSLLGNIEFGTLPEMSAWLRRARESWAERRRDVLTGLAVAREADGRINEALSYATRLVHDDPTHEHAVRLLMRLHFRRGDRGAALAVYERCVTAMHQQFGEAVSEETARLGDLIGREDRQAPAPVTPLPVQLRHPPRTIARDVERDAMHRRWLSCGVVVLTGPPGIGKTRLFDDFCRLAGLQRVVRLASGDAEQPLGLLRRIVRAAGVQAAGGEGRENLVAALTQALGAATSEQPLWLAVDDLHFADDESLEALCRLLPVNEPRHAVRWCLTCRDHPVPAPLAAWLDREDGPLPAEALVDMAPMTPDDVGAFAAALTDDDIDATAWGAALHRHCGGVPLHLMWVLRTLHEQRTWPAPQPPTTLPEPAELTRRLVRRLDGGDPRIQQLAFVAALAGPDFDARLARHIVGCSVSELSVQWRRLELAGVLRGRHFSHDLMRRAVLDSVPDAVRPDLHAEIAAALGDRPVSVQRRAGHWARADRPLQAAADYRQAAEEAMTAGLSMRAITLLEEASAQFERAGEPDAAFEAIWRAGRLRVARASAGAGQDTAVQLSARARDDRQRAMALSLLAYAKSQRHVAGGEDDASQALAHATAAGDQALQREALLRLCMCWHVAGRWSEVIAMLDRMDAGEWGPVGPLERPDLEDTRALALAGLGRRSAAVTALYAARDRALSAQNWERAADACSTVSVQLAYLCRIPEAVEASRAAIELSRRAGAEEGSTLIDVMSLAGVSLDQGRFGVAVELGEQAAEGLKNTGYDAWIANADNCLASVFAVLGRHDLAERRLRELPPDAPLWTRVARQNMRASLYQRRTGKSPLAHYDKVLDLLTSVGEFVPPMITHSIATERARWMAPADGWPLVEAAARWAAENEHVALQRIVLRAQGEILRAAGDLAGAARTADALFDHFGGQWHMYNGYLPEYWKAMIEAWDGVGDQQRTETVLDQAIRWIDERVAHDVPDVFRVSFLESNRANRWLMRRAGRA</sequence>
<evidence type="ECO:0000259" key="3">
    <source>
        <dbReference type="SMART" id="SM01043"/>
    </source>
</evidence>
<dbReference type="SUPFAM" id="SSF52540">
    <property type="entry name" value="P-loop containing nucleoside triphosphate hydrolases"/>
    <property type="match status" value="1"/>
</dbReference>
<accession>A0A437JWV0</accession>
<keyword evidence="1" id="KW-0547">Nucleotide-binding</keyword>
<dbReference type="Proteomes" id="UP000288178">
    <property type="component" value="Unassembled WGS sequence"/>
</dbReference>
<dbReference type="EMBL" id="SACT01000002">
    <property type="protein sequence ID" value="RVT52058.1"/>
    <property type="molecule type" value="Genomic_DNA"/>
</dbReference>
<reference evidence="4 5" key="1">
    <citation type="submission" date="2019-01" db="EMBL/GenBank/DDBJ databases">
        <authorList>
            <person name="Chen W.-M."/>
        </authorList>
    </citation>
    <scope>NUCLEOTIDE SEQUENCE [LARGE SCALE GENOMIC DNA]</scope>
    <source>
        <strain evidence="4 5">ICH-3</strain>
    </source>
</reference>
<comment type="caution">
    <text evidence="4">The sequence shown here is derived from an EMBL/GenBank/DDBJ whole genome shotgun (WGS) entry which is preliminary data.</text>
</comment>
<dbReference type="GO" id="GO:0005524">
    <property type="term" value="F:ATP binding"/>
    <property type="evidence" value="ECO:0007669"/>
    <property type="project" value="UniProtKB-KW"/>
</dbReference>
<dbReference type="GO" id="GO:0005737">
    <property type="term" value="C:cytoplasm"/>
    <property type="evidence" value="ECO:0007669"/>
    <property type="project" value="TreeGrafter"/>
</dbReference>
<dbReference type="InterPro" id="IPR041664">
    <property type="entry name" value="AAA_16"/>
</dbReference>